<dbReference type="AlphaFoldDB" id="A0A921G2N4"/>
<sequence>MLSDVNRIDKEFLGPYFEQWKSVRDQIEAFYDEKDHQAVELMNAAIVNYSELLEHGGKTFDDRKDKAVYTLLPLNGEERFEFVKDKISSHYAYIQLDALFTETKKKVARLSIQNK</sequence>
<protein>
    <recommendedName>
        <fullName evidence="1">YpoC-like domain-containing protein</fullName>
    </recommendedName>
</protein>
<dbReference type="Proteomes" id="UP000698173">
    <property type="component" value="Unassembled WGS sequence"/>
</dbReference>
<comment type="caution">
    <text evidence="2">The sequence shown here is derived from an EMBL/GenBank/DDBJ whole genome shotgun (WGS) entry which is preliminary data.</text>
</comment>
<evidence type="ECO:0000259" key="1">
    <source>
        <dbReference type="Pfam" id="PF21747"/>
    </source>
</evidence>
<proteinExistence type="predicted"/>
<reference evidence="2" key="2">
    <citation type="submission" date="2021-09" db="EMBL/GenBank/DDBJ databases">
        <authorList>
            <person name="Gilroy R."/>
        </authorList>
    </citation>
    <scope>NUCLEOTIDE SEQUENCE</scope>
    <source>
        <strain evidence="2">CHK171-7178</strain>
    </source>
</reference>
<dbReference type="Pfam" id="PF21747">
    <property type="entry name" value="YpoC"/>
    <property type="match status" value="1"/>
</dbReference>
<dbReference type="InterPro" id="IPR048427">
    <property type="entry name" value="YpoC"/>
</dbReference>
<feature type="domain" description="YpoC-like" evidence="1">
    <location>
        <begin position="11"/>
        <end position="115"/>
    </location>
</feature>
<accession>A0A921G2N4</accession>
<organism evidence="2 3">
    <name type="scientific">Sporosarcina psychrophila</name>
    <name type="common">Bacillus psychrophilus</name>
    <dbReference type="NCBI Taxonomy" id="1476"/>
    <lineage>
        <taxon>Bacteria</taxon>
        <taxon>Bacillati</taxon>
        <taxon>Bacillota</taxon>
        <taxon>Bacilli</taxon>
        <taxon>Bacillales</taxon>
        <taxon>Caryophanaceae</taxon>
        <taxon>Sporosarcina</taxon>
    </lineage>
</organism>
<gene>
    <name evidence="2" type="ORF">K8V56_19170</name>
</gene>
<evidence type="ECO:0000313" key="2">
    <source>
        <dbReference type="EMBL" id="HJF33894.1"/>
    </source>
</evidence>
<dbReference type="EMBL" id="DYWT01000286">
    <property type="protein sequence ID" value="HJF33894.1"/>
    <property type="molecule type" value="Genomic_DNA"/>
</dbReference>
<name>A0A921G2N4_SPOPS</name>
<reference evidence="2" key="1">
    <citation type="journal article" date="2021" name="PeerJ">
        <title>Extensive microbial diversity within the chicken gut microbiome revealed by metagenomics and culture.</title>
        <authorList>
            <person name="Gilroy R."/>
            <person name="Ravi A."/>
            <person name="Getino M."/>
            <person name="Pursley I."/>
            <person name="Horton D.L."/>
            <person name="Alikhan N.F."/>
            <person name="Baker D."/>
            <person name="Gharbi K."/>
            <person name="Hall N."/>
            <person name="Watson M."/>
            <person name="Adriaenssens E.M."/>
            <person name="Foster-Nyarko E."/>
            <person name="Jarju S."/>
            <person name="Secka A."/>
            <person name="Antonio M."/>
            <person name="Oren A."/>
            <person name="Chaudhuri R.R."/>
            <person name="La Ragione R."/>
            <person name="Hildebrand F."/>
            <person name="Pallen M.J."/>
        </authorList>
    </citation>
    <scope>NUCLEOTIDE SEQUENCE</scope>
    <source>
        <strain evidence="2">CHK171-7178</strain>
    </source>
</reference>
<evidence type="ECO:0000313" key="3">
    <source>
        <dbReference type="Proteomes" id="UP000698173"/>
    </source>
</evidence>